<gene>
    <name evidence="2" type="ORF">HS088_TW16G00290</name>
</gene>
<dbReference type="EMBL" id="JAAARO010000016">
    <property type="protein sequence ID" value="KAF5733849.1"/>
    <property type="molecule type" value="Genomic_DNA"/>
</dbReference>
<evidence type="ECO:0000313" key="3">
    <source>
        <dbReference type="Proteomes" id="UP000593562"/>
    </source>
</evidence>
<dbReference type="PANTHER" id="PTHR27006">
    <property type="entry name" value="PROMASTIGOTE SURFACE ANTIGEN PROTEIN PSA"/>
    <property type="match status" value="1"/>
</dbReference>
<reference evidence="2 3" key="1">
    <citation type="journal article" date="2020" name="Nat. Commun.">
        <title>Genome of Tripterygium wilfordii and identification of cytochrome P450 involved in triptolide biosynthesis.</title>
        <authorList>
            <person name="Tu L."/>
            <person name="Su P."/>
            <person name="Zhang Z."/>
            <person name="Gao L."/>
            <person name="Wang J."/>
            <person name="Hu T."/>
            <person name="Zhou J."/>
            <person name="Zhang Y."/>
            <person name="Zhao Y."/>
            <person name="Liu Y."/>
            <person name="Song Y."/>
            <person name="Tong Y."/>
            <person name="Lu Y."/>
            <person name="Yang J."/>
            <person name="Xu C."/>
            <person name="Jia M."/>
            <person name="Peters R.J."/>
            <person name="Huang L."/>
            <person name="Gao W."/>
        </authorList>
    </citation>
    <scope>NUCLEOTIDE SEQUENCE [LARGE SCALE GENOMIC DNA]</scope>
    <source>
        <strain evidence="3">cv. XIE 37</strain>
        <tissue evidence="2">Leaf</tissue>
    </source>
</reference>
<dbReference type="InParanoid" id="A0A7J7CII1"/>
<dbReference type="PANTHER" id="PTHR27006:SF606">
    <property type="entry name" value="INTERLEUKIN-1 RECEPTOR-ASSOCIATED KINASE 4"/>
    <property type="match status" value="1"/>
</dbReference>
<keyword evidence="1" id="KW-0472">Membrane</keyword>
<keyword evidence="1" id="KW-0812">Transmembrane</keyword>
<keyword evidence="3" id="KW-1185">Reference proteome</keyword>
<dbReference type="Proteomes" id="UP000593562">
    <property type="component" value="Unassembled WGS sequence"/>
</dbReference>
<protein>
    <submittedName>
        <fullName evidence="2">Uncharacterized protein</fullName>
    </submittedName>
</protein>
<evidence type="ECO:0000313" key="2">
    <source>
        <dbReference type="EMBL" id="KAF5733849.1"/>
    </source>
</evidence>
<feature type="transmembrane region" description="Helical" evidence="1">
    <location>
        <begin position="40"/>
        <end position="62"/>
    </location>
</feature>
<dbReference type="AlphaFoldDB" id="A0A7J7CII1"/>
<organism evidence="2 3">
    <name type="scientific">Tripterygium wilfordii</name>
    <name type="common">Thunder God vine</name>
    <dbReference type="NCBI Taxonomy" id="458696"/>
    <lineage>
        <taxon>Eukaryota</taxon>
        <taxon>Viridiplantae</taxon>
        <taxon>Streptophyta</taxon>
        <taxon>Embryophyta</taxon>
        <taxon>Tracheophyta</taxon>
        <taxon>Spermatophyta</taxon>
        <taxon>Magnoliopsida</taxon>
        <taxon>eudicotyledons</taxon>
        <taxon>Gunneridae</taxon>
        <taxon>Pentapetalae</taxon>
        <taxon>rosids</taxon>
        <taxon>fabids</taxon>
        <taxon>Celastrales</taxon>
        <taxon>Celastraceae</taxon>
        <taxon>Tripterygium</taxon>
    </lineage>
</organism>
<accession>A0A7J7CII1</accession>
<proteinExistence type="predicted"/>
<dbReference type="Gene3D" id="1.10.510.10">
    <property type="entry name" value="Transferase(Phosphotransferase) domain 1"/>
    <property type="match status" value="1"/>
</dbReference>
<name>A0A7J7CII1_TRIWF</name>
<comment type="caution">
    <text evidence="2">The sequence shown here is derived from an EMBL/GenBank/DDBJ whole genome shotgun (WGS) entry which is preliminary data.</text>
</comment>
<keyword evidence="1" id="KW-1133">Transmembrane helix</keyword>
<sequence length="185" mass="20318">MRNNEMLTCHIETRVNGITNNYSANLNSHDDNGGIEPRTVAAIVVPTVTFIAFLALTCIFLIQRRRKRYQEVENADEVESAWKNWNGGTVSNLIDPTLRVGSRSEMVRCIHIGLLCVQENEASRPTMASVVLMFSSSSVSLSAPLRPAFFSGTFVDSEASASTTTADQSVKFTTNEASITDLVPR</sequence>
<evidence type="ECO:0000256" key="1">
    <source>
        <dbReference type="SAM" id="Phobius"/>
    </source>
</evidence>